<dbReference type="PANTHER" id="PTHR23092">
    <property type="entry name" value="POLY(A) RNA POLYMERASE"/>
    <property type="match status" value="1"/>
</dbReference>
<proteinExistence type="predicted"/>
<keyword evidence="2" id="KW-1185">Reference proteome</keyword>
<evidence type="ECO:0000256" key="1">
    <source>
        <dbReference type="SAM" id="MobiDB-lite"/>
    </source>
</evidence>
<feature type="compositionally biased region" description="Polar residues" evidence="1">
    <location>
        <begin position="211"/>
        <end position="225"/>
    </location>
</feature>
<sequence length="298" mass="32939">MTDGSRPSILCIEDPLTPGNDIGKSSYGALNVKKAFEYAYLVLIKAVHPRPIHYIDTRHSILGRIVRVTDEVVEYRQWIRETFPLSDPPGEVFTIHSPPMSPKNSLLQTFDSVNNVRVQKNPTHGTNVFEKCPVVYLDSHSSSCSSLCSTPASSGSSISSDTDSEVLCDQGQQVTNGRKPQNVQHIVEIQTTSSQSAKGARGHYSRPPQHVQVSRGPQTSTQSSENSEKLAFHWPKQRRFSNSFSVPHLGQGYLCPPATAGNQTNCYSGGGGQRYRSFSNKRKKNNNNKKYEGNNSVK</sequence>
<reference evidence="3" key="1">
    <citation type="submission" date="2025-08" db="UniProtKB">
        <authorList>
            <consortium name="RefSeq"/>
        </authorList>
    </citation>
    <scope>IDENTIFICATION</scope>
    <source>
        <tissue evidence="3">Muscle</tissue>
    </source>
</reference>
<feature type="region of interest" description="Disordered" evidence="1">
    <location>
        <begin position="257"/>
        <end position="298"/>
    </location>
</feature>
<accession>A0ABM1C1Y1</accession>
<dbReference type="Gene3D" id="1.10.1410.10">
    <property type="match status" value="1"/>
</dbReference>
<protein>
    <submittedName>
        <fullName evidence="3">Non-canonical poly(A) RNA polymerase PAPD5-like</fullName>
    </submittedName>
</protein>
<dbReference type="SUPFAM" id="SSF81631">
    <property type="entry name" value="PAP/OAS1 substrate-binding domain"/>
    <property type="match status" value="1"/>
</dbReference>
<name>A0ABM1C1Y1_LIMPO</name>
<dbReference type="Proteomes" id="UP000694941">
    <property type="component" value="Unplaced"/>
</dbReference>
<evidence type="ECO:0000313" key="2">
    <source>
        <dbReference type="Proteomes" id="UP000694941"/>
    </source>
</evidence>
<feature type="region of interest" description="Disordered" evidence="1">
    <location>
        <begin position="192"/>
        <end position="229"/>
    </location>
</feature>
<dbReference type="RefSeq" id="XP_013792796.2">
    <property type="nucleotide sequence ID" value="XM_013937342.2"/>
</dbReference>
<dbReference type="GeneID" id="106476707"/>
<dbReference type="PANTHER" id="PTHR23092:SF15">
    <property type="entry name" value="INACTIVE NON-CANONICAL POLY(A) RNA POLYMERASE PROTEIN TRF4-2-RELATED"/>
    <property type="match status" value="1"/>
</dbReference>
<gene>
    <name evidence="3" type="primary">LOC106476707</name>
</gene>
<organism evidence="2 3">
    <name type="scientific">Limulus polyphemus</name>
    <name type="common">Atlantic horseshoe crab</name>
    <dbReference type="NCBI Taxonomy" id="6850"/>
    <lineage>
        <taxon>Eukaryota</taxon>
        <taxon>Metazoa</taxon>
        <taxon>Ecdysozoa</taxon>
        <taxon>Arthropoda</taxon>
        <taxon>Chelicerata</taxon>
        <taxon>Merostomata</taxon>
        <taxon>Xiphosura</taxon>
        <taxon>Limulidae</taxon>
        <taxon>Limulus</taxon>
    </lineage>
</organism>
<evidence type="ECO:0000313" key="3">
    <source>
        <dbReference type="RefSeq" id="XP_013792796.2"/>
    </source>
</evidence>
<dbReference type="InterPro" id="IPR045862">
    <property type="entry name" value="Trf4-like"/>
</dbReference>